<comment type="caution">
    <text evidence="1">The sequence shown here is derived from an EMBL/GenBank/DDBJ whole genome shotgun (WGS) entry which is preliminary data.</text>
</comment>
<proteinExistence type="predicted"/>
<dbReference type="RefSeq" id="WP_087706341.1">
    <property type="nucleotide sequence ID" value="NZ_MVAG01000057.1"/>
</dbReference>
<dbReference type="EMBL" id="MVAG01000057">
    <property type="protein sequence ID" value="OVE61793.1"/>
    <property type="molecule type" value="Genomic_DNA"/>
</dbReference>
<dbReference type="Gene3D" id="3.80.10.10">
    <property type="entry name" value="Ribonuclease Inhibitor"/>
    <property type="match status" value="1"/>
</dbReference>
<reference evidence="2" key="1">
    <citation type="submission" date="2017-02" db="EMBL/GenBank/DDBJ databases">
        <authorList>
            <person name="Tetz G."/>
            <person name="Tetz V."/>
        </authorList>
    </citation>
    <scope>NUCLEOTIDE SEQUENCE [LARGE SCALE GENOMIC DNA]</scope>
    <source>
        <strain evidence="2">VT16-26</strain>
    </source>
</reference>
<dbReference type="AlphaFoldDB" id="A0A202CDB3"/>
<dbReference type="SUPFAM" id="SSF52058">
    <property type="entry name" value="L domain-like"/>
    <property type="match status" value="1"/>
</dbReference>
<keyword evidence="2" id="KW-1185">Reference proteome</keyword>
<dbReference type="InterPro" id="IPR032675">
    <property type="entry name" value="LRR_dom_sf"/>
</dbReference>
<sequence>MNKRIQKIENHVQDRNSVAWKKICDYIDRVAEDGREEFSPAEELGYDLFSQIHTLPETISKLKKVKKVRLYGSKLKRIPPEIGQMEALEYFDVYTSYDLHWFPYEIIHCKNLKDSRMSTRAVYGNYKNRMGFPDLSQNSVRYSGETVQCSVCRKTMSYEQTNQLWISLWVGTDVMPLLVNVCSEECRNALPQPPENYIQHAHKGSSALQQPFR</sequence>
<gene>
    <name evidence="1" type="ORF">B0E34_02095</name>
</gene>
<dbReference type="Proteomes" id="UP000196355">
    <property type="component" value="Unassembled WGS sequence"/>
</dbReference>
<accession>A0A202CDB3</accession>
<name>A0A202CDB3_9FLAO</name>
<evidence type="ECO:0008006" key="3">
    <source>
        <dbReference type="Google" id="ProtNLM"/>
    </source>
</evidence>
<evidence type="ECO:0000313" key="2">
    <source>
        <dbReference type="Proteomes" id="UP000196355"/>
    </source>
</evidence>
<organism evidence="1 2">
    <name type="scientific">Chryseobacterium mucoviscidosis</name>
    <dbReference type="NCBI Taxonomy" id="1945581"/>
    <lineage>
        <taxon>Bacteria</taxon>
        <taxon>Pseudomonadati</taxon>
        <taxon>Bacteroidota</taxon>
        <taxon>Flavobacteriia</taxon>
        <taxon>Flavobacteriales</taxon>
        <taxon>Weeksellaceae</taxon>
        <taxon>Chryseobacterium group</taxon>
        <taxon>Chryseobacterium</taxon>
    </lineage>
</organism>
<protein>
    <recommendedName>
        <fullName evidence="3">Leucine-rich repeat domain-containing protein</fullName>
    </recommendedName>
</protein>
<evidence type="ECO:0000313" key="1">
    <source>
        <dbReference type="EMBL" id="OVE61793.1"/>
    </source>
</evidence>